<dbReference type="KEGG" id="mbry:B1812_19895"/>
<feature type="compositionally biased region" description="Basic and acidic residues" evidence="1">
    <location>
        <begin position="99"/>
        <end position="111"/>
    </location>
</feature>
<dbReference type="Pfam" id="PF13770">
    <property type="entry name" value="DUF4169"/>
    <property type="match status" value="1"/>
</dbReference>
<protein>
    <recommendedName>
        <fullName evidence="4">DUF4169 domain-containing protein</fullName>
    </recommendedName>
</protein>
<keyword evidence="3" id="KW-1185">Reference proteome</keyword>
<dbReference type="EMBL" id="CP019948">
    <property type="protein sequence ID" value="ARN82966.1"/>
    <property type="molecule type" value="Genomic_DNA"/>
</dbReference>
<evidence type="ECO:0008006" key="4">
    <source>
        <dbReference type="Google" id="ProtNLM"/>
    </source>
</evidence>
<organism evidence="2 3">
    <name type="scientific">Methylocystis bryophila</name>
    <dbReference type="NCBI Taxonomy" id="655015"/>
    <lineage>
        <taxon>Bacteria</taxon>
        <taxon>Pseudomonadati</taxon>
        <taxon>Pseudomonadota</taxon>
        <taxon>Alphaproteobacteria</taxon>
        <taxon>Hyphomicrobiales</taxon>
        <taxon>Methylocystaceae</taxon>
        <taxon>Methylocystis</taxon>
    </lineage>
</organism>
<dbReference type="AlphaFoldDB" id="A0A1W6MZK4"/>
<dbReference type="RefSeq" id="WP_085773107.1">
    <property type="nucleotide sequence ID" value="NZ_AP027149.1"/>
</dbReference>
<feature type="region of interest" description="Disordered" evidence="1">
    <location>
        <begin position="65"/>
        <end position="111"/>
    </location>
</feature>
<evidence type="ECO:0000256" key="1">
    <source>
        <dbReference type="SAM" id="MobiDB-lite"/>
    </source>
</evidence>
<gene>
    <name evidence="2" type="ORF">B1812_19895</name>
</gene>
<dbReference type="InterPro" id="IPR025227">
    <property type="entry name" value="DUF4169"/>
</dbReference>
<accession>A0A1W6MZK4</accession>
<dbReference type="Proteomes" id="UP000193978">
    <property type="component" value="Chromosome"/>
</dbReference>
<dbReference type="OrthoDB" id="7173889at2"/>
<sequence>MGEVVNLRGARKARERAEKAREAEANRVAFGRTKAERRLSDAQAFLERARLEGHRLDQAAFERDPVNADKVIDTKVLERDSREKPVSTFSHRAPAPSSEKPEGQPEPARDP</sequence>
<reference evidence="2 3" key="1">
    <citation type="submission" date="2017-02" db="EMBL/GenBank/DDBJ databases">
        <authorList>
            <person name="Peterson S.W."/>
        </authorList>
    </citation>
    <scope>NUCLEOTIDE SEQUENCE [LARGE SCALE GENOMIC DNA]</scope>
    <source>
        <strain evidence="2 3">S285</strain>
    </source>
</reference>
<evidence type="ECO:0000313" key="3">
    <source>
        <dbReference type="Proteomes" id="UP000193978"/>
    </source>
</evidence>
<name>A0A1W6MZK4_9HYPH</name>
<dbReference type="STRING" id="655015.B1812_19895"/>
<feature type="compositionally biased region" description="Basic and acidic residues" evidence="1">
    <location>
        <begin position="65"/>
        <end position="85"/>
    </location>
</feature>
<feature type="region of interest" description="Disordered" evidence="1">
    <location>
        <begin position="1"/>
        <end position="21"/>
    </location>
</feature>
<evidence type="ECO:0000313" key="2">
    <source>
        <dbReference type="EMBL" id="ARN82966.1"/>
    </source>
</evidence>
<proteinExistence type="predicted"/>